<feature type="compositionally biased region" description="Basic and acidic residues" evidence="1">
    <location>
        <begin position="42"/>
        <end position="82"/>
    </location>
</feature>
<reference evidence="2 3" key="1">
    <citation type="journal article" date="2013" name="Mar. Genomics">
        <title>Expression of sulfatases in Rhodopirellula baltica and the diversity of sulfatases in the genus Rhodopirellula.</title>
        <authorList>
            <person name="Wegner C.E."/>
            <person name="Richter-Heitmann T."/>
            <person name="Klindworth A."/>
            <person name="Klockow C."/>
            <person name="Richter M."/>
            <person name="Achstetter T."/>
            <person name="Glockner F.O."/>
            <person name="Harder J."/>
        </authorList>
    </citation>
    <scope>NUCLEOTIDE SEQUENCE [LARGE SCALE GENOMIC DNA]</scope>
    <source>
        <strain evidence="2 3">SM1</strain>
    </source>
</reference>
<evidence type="ECO:0000313" key="2">
    <source>
        <dbReference type="EMBL" id="EMI17966.1"/>
    </source>
</evidence>
<protein>
    <submittedName>
        <fullName evidence="2">Uncharacterized protein</fullName>
    </submittedName>
</protein>
<gene>
    <name evidence="2" type="ORF">RMSM_05111</name>
</gene>
<dbReference type="OrthoDB" id="292523at2"/>
<dbReference type="Proteomes" id="UP000011991">
    <property type="component" value="Unassembled WGS sequence"/>
</dbReference>
<dbReference type="AlphaFoldDB" id="M5RFT8"/>
<feature type="compositionally biased region" description="Low complexity" evidence="1">
    <location>
        <begin position="23"/>
        <end position="41"/>
    </location>
</feature>
<evidence type="ECO:0000313" key="3">
    <source>
        <dbReference type="Proteomes" id="UP000011991"/>
    </source>
</evidence>
<comment type="caution">
    <text evidence="2">The sequence shown here is derived from an EMBL/GenBank/DDBJ whole genome shotgun (WGS) entry which is preliminary data.</text>
</comment>
<name>M5RFT8_9BACT</name>
<sequence>MAKAQAKNEMPTEESKLAPEADASVAVAEETPAEASAATVPETKEAAAKDEPAKDEPAKETPAKANRPKETPVKQKPAKESPSKPAKATAAASSPKKESPTRSKKAGSAAKNGSLLPSEHQLEHLKAAVLAAGSSDNLLEILQHVEEAGGKAAVEESIEAYRVLKTVLEE</sequence>
<dbReference type="PATRIC" id="fig|1265738.3.peg.5138"/>
<feature type="compositionally biased region" description="Low complexity" evidence="1">
    <location>
        <begin position="83"/>
        <end position="94"/>
    </location>
</feature>
<evidence type="ECO:0000256" key="1">
    <source>
        <dbReference type="SAM" id="MobiDB-lite"/>
    </source>
</evidence>
<keyword evidence="3" id="KW-1185">Reference proteome</keyword>
<feature type="region of interest" description="Disordered" evidence="1">
    <location>
        <begin position="1"/>
        <end position="118"/>
    </location>
</feature>
<organism evidence="2 3">
    <name type="scientific">Rhodopirellula maiorica SM1</name>
    <dbReference type="NCBI Taxonomy" id="1265738"/>
    <lineage>
        <taxon>Bacteria</taxon>
        <taxon>Pseudomonadati</taxon>
        <taxon>Planctomycetota</taxon>
        <taxon>Planctomycetia</taxon>
        <taxon>Pirellulales</taxon>
        <taxon>Pirellulaceae</taxon>
        <taxon>Novipirellula</taxon>
    </lineage>
</organism>
<dbReference type="EMBL" id="ANOG01000727">
    <property type="protein sequence ID" value="EMI17966.1"/>
    <property type="molecule type" value="Genomic_DNA"/>
</dbReference>
<proteinExistence type="predicted"/>
<accession>M5RFT8</accession>